<name>A0A0C9N628_9FUNG</name>
<dbReference type="EMBL" id="DF836953">
    <property type="protein sequence ID" value="GAN11527.1"/>
    <property type="molecule type" value="Genomic_DNA"/>
</dbReference>
<evidence type="ECO:0000313" key="1">
    <source>
        <dbReference type="EMBL" id="GAN11527.1"/>
    </source>
</evidence>
<accession>A0A0C9N628</accession>
<evidence type="ECO:0000313" key="2">
    <source>
        <dbReference type="Proteomes" id="UP000053815"/>
    </source>
</evidence>
<reference evidence="1" key="1">
    <citation type="submission" date="2014-09" db="EMBL/GenBank/DDBJ databases">
        <title>Draft genome sequence of an oleaginous Mucoromycotina fungus Mucor ambiguus NBRC6742.</title>
        <authorList>
            <person name="Takeda I."/>
            <person name="Yamane N."/>
            <person name="Morita T."/>
            <person name="Tamano K."/>
            <person name="Machida M."/>
            <person name="Baker S."/>
            <person name="Koike H."/>
        </authorList>
    </citation>
    <scope>NUCLEOTIDE SEQUENCE</scope>
    <source>
        <strain evidence="1">NBRC 6742</strain>
    </source>
</reference>
<dbReference type="Proteomes" id="UP000053815">
    <property type="component" value="Unassembled WGS sequence"/>
</dbReference>
<organism evidence="1">
    <name type="scientific">Mucor ambiguus</name>
    <dbReference type="NCBI Taxonomy" id="91626"/>
    <lineage>
        <taxon>Eukaryota</taxon>
        <taxon>Fungi</taxon>
        <taxon>Fungi incertae sedis</taxon>
        <taxon>Mucoromycota</taxon>
        <taxon>Mucoromycotina</taxon>
        <taxon>Mucoromycetes</taxon>
        <taxon>Mucorales</taxon>
        <taxon>Mucorineae</taxon>
        <taxon>Mucoraceae</taxon>
        <taxon>Mucor</taxon>
    </lineage>
</organism>
<gene>
    <name evidence="1" type="ORF">MAM1_0664c11091</name>
</gene>
<sequence>MRYFEFNSPYWALFKAETPEQAIEKYIEIVADDNGTLSDEIQEVERDYALIIHARAQSEDGGLVRSIAETLEDFNKPEADILAITSELC</sequence>
<protein>
    <submittedName>
        <fullName evidence="1">Uncharacterized protein</fullName>
    </submittedName>
</protein>
<dbReference type="AlphaFoldDB" id="A0A0C9N628"/>
<proteinExistence type="predicted"/>
<keyword evidence="2" id="KW-1185">Reference proteome</keyword>